<sequence>MTRPDYNNFSSLHDSLDIILSKNKKILALTDLI</sequence>
<gene>
    <name evidence="1" type="ORF">MNBD_GAMMA07-2353</name>
</gene>
<reference evidence="1" key="1">
    <citation type="submission" date="2018-06" db="EMBL/GenBank/DDBJ databases">
        <authorList>
            <person name="Zhirakovskaya E."/>
        </authorList>
    </citation>
    <scope>NUCLEOTIDE SEQUENCE</scope>
</reference>
<accession>A0A3B0X451</accession>
<organism evidence="1">
    <name type="scientific">hydrothermal vent metagenome</name>
    <dbReference type="NCBI Taxonomy" id="652676"/>
    <lineage>
        <taxon>unclassified sequences</taxon>
        <taxon>metagenomes</taxon>
        <taxon>ecological metagenomes</taxon>
    </lineage>
</organism>
<name>A0A3B0X451_9ZZZZ</name>
<dbReference type="EMBL" id="UOFF01000216">
    <property type="protein sequence ID" value="VAW56349.1"/>
    <property type="molecule type" value="Genomic_DNA"/>
</dbReference>
<proteinExistence type="predicted"/>
<protein>
    <submittedName>
        <fullName evidence="1">Uncharacterized protein</fullName>
    </submittedName>
</protein>
<evidence type="ECO:0000313" key="1">
    <source>
        <dbReference type="EMBL" id="VAW56349.1"/>
    </source>
</evidence>
<dbReference type="AlphaFoldDB" id="A0A3B0X451"/>